<dbReference type="Proteomes" id="UP000304953">
    <property type="component" value="Unassembled WGS sequence"/>
</dbReference>
<sequence>MSFYLECKKVKRTGFMPAFLCGGFLAAIVPVLNMAVRSENYLGLQAAPVQILMDANWQMMTMLNILLIVAGACLMYHTEYAENAIQRMCTLPMKESNLFFSKVTFMALMCVMILAIEAASIAFCSYHWFEPSPEVWTEIIKNFGYALLLMLPTALGSLFLASACKNMWVSLGVGVVCVFTATMLPTKNFILSLFPFALPFQIFAGTAEHTAHSFLIAAIAEILIIGIAEVLFLKVRRSFE</sequence>
<dbReference type="EMBL" id="SRYA01000163">
    <property type="protein sequence ID" value="TGY86043.1"/>
    <property type="molecule type" value="Genomic_DNA"/>
</dbReference>
<name>A0AC61RL79_9FIRM</name>
<evidence type="ECO:0000313" key="1">
    <source>
        <dbReference type="EMBL" id="TGY86043.1"/>
    </source>
</evidence>
<evidence type="ECO:0000313" key="2">
    <source>
        <dbReference type="Proteomes" id="UP000304953"/>
    </source>
</evidence>
<comment type="caution">
    <text evidence="1">The sequence shown here is derived from an EMBL/GenBank/DDBJ whole genome shotgun (WGS) entry which is preliminary data.</text>
</comment>
<protein>
    <submittedName>
        <fullName evidence="1">ABC transporter permease</fullName>
    </submittedName>
</protein>
<accession>A0AC61RL79</accession>
<proteinExistence type="predicted"/>
<reference evidence="1" key="1">
    <citation type="submission" date="2019-04" db="EMBL/GenBank/DDBJ databases">
        <title>Microbes associate with the intestines of laboratory mice.</title>
        <authorList>
            <person name="Navarre W."/>
            <person name="Wong E."/>
            <person name="Huang K."/>
            <person name="Tropini C."/>
            <person name="Ng K."/>
            <person name="Yu B."/>
        </authorList>
    </citation>
    <scope>NUCLEOTIDE SEQUENCE</scope>
    <source>
        <strain evidence="1">NM01_1-7b</strain>
    </source>
</reference>
<keyword evidence="2" id="KW-1185">Reference proteome</keyword>
<gene>
    <name evidence="1" type="ORF">E5329_28500</name>
</gene>
<organism evidence="1 2">
    <name type="scientific">Petralouisia muris</name>
    <dbReference type="NCBI Taxonomy" id="3032872"/>
    <lineage>
        <taxon>Bacteria</taxon>
        <taxon>Bacillati</taxon>
        <taxon>Bacillota</taxon>
        <taxon>Clostridia</taxon>
        <taxon>Lachnospirales</taxon>
        <taxon>Lachnospiraceae</taxon>
        <taxon>Petralouisia</taxon>
    </lineage>
</organism>